<dbReference type="EMBL" id="FCOL02000146">
    <property type="protein sequence ID" value="SAL84986.1"/>
    <property type="molecule type" value="Genomic_DNA"/>
</dbReference>
<gene>
    <name evidence="1" type="ORF">AWB67_06819</name>
</gene>
<comment type="caution">
    <text evidence="1">The sequence shown here is derived from an EMBL/GenBank/DDBJ whole genome shotgun (WGS) entry which is preliminary data.</text>
</comment>
<proteinExistence type="predicted"/>
<protein>
    <submittedName>
        <fullName evidence="1">Uncharacterized protein</fullName>
    </submittedName>
</protein>
<keyword evidence="2" id="KW-1185">Reference proteome</keyword>
<accession>A0A158KUZ6</accession>
<reference evidence="1" key="1">
    <citation type="submission" date="2016-01" db="EMBL/GenBank/DDBJ databases">
        <authorList>
            <person name="Peeters C."/>
        </authorList>
    </citation>
    <scope>NUCLEOTIDE SEQUENCE [LARGE SCALE GENOMIC DNA]</scope>
    <source>
        <strain evidence="1">LMG 22937</strain>
    </source>
</reference>
<name>A0A158KUZ6_9BURK</name>
<sequence>MLRRLADRLAAPKRLREAERFLADWCPQGVEVVNDGRYCRLHFGGIVYSLEYDSIPEANHVPHMSDHLELHKWALQVAGGIYSHRSLLEAWVRHYLPDARVLGANPNDIVHADETGDRPLWKGEHFVWYLTHENKFVTRTLKTTPLPWLTMELKRKTSALSAGDSIYIRA</sequence>
<evidence type="ECO:0000313" key="2">
    <source>
        <dbReference type="Proteomes" id="UP000054925"/>
    </source>
</evidence>
<dbReference type="AlphaFoldDB" id="A0A158KUZ6"/>
<evidence type="ECO:0000313" key="1">
    <source>
        <dbReference type="EMBL" id="SAL84986.1"/>
    </source>
</evidence>
<organism evidence="1 2">
    <name type="scientific">Caballeronia terrestris</name>
    <dbReference type="NCBI Taxonomy" id="1226301"/>
    <lineage>
        <taxon>Bacteria</taxon>
        <taxon>Pseudomonadati</taxon>
        <taxon>Pseudomonadota</taxon>
        <taxon>Betaproteobacteria</taxon>
        <taxon>Burkholderiales</taxon>
        <taxon>Burkholderiaceae</taxon>
        <taxon>Caballeronia</taxon>
    </lineage>
</organism>
<dbReference type="Proteomes" id="UP000054925">
    <property type="component" value="Unassembled WGS sequence"/>
</dbReference>